<evidence type="ECO:0000256" key="11">
    <source>
        <dbReference type="ARBA" id="ARBA00048930"/>
    </source>
</evidence>
<keyword evidence="6" id="KW-0746">Sphingolipid metabolism</keyword>
<protein>
    <recommendedName>
        <fullName evidence="9">3-dehydrosphinganine reductase</fullName>
        <ecNumber evidence="9">1.1.1.102</ecNumber>
    </recommendedName>
</protein>
<keyword evidence="5" id="KW-0521">NADP</keyword>
<evidence type="ECO:0000256" key="4">
    <source>
        <dbReference type="ARBA" id="ARBA00022824"/>
    </source>
</evidence>
<dbReference type="AlphaFoldDB" id="A0A4S4LNA2"/>
<reference evidence="12 13" key="1">
    <citation type="submission" date="2019-02" db="EMBL/GenBank/DDBJ databases">
        <title>Genome sequencing of the rare red list fungi Bondarzewia mesenterica.</title>
        <authorList>
            <person name="Buettner E."/>
            <person name="Kellner H."/>
        </authorList>
    </citation>
    <scope>NUCLEOTIDE SEQUENCE [LARGE SCALE GENOMIC DNA]</scope>
    <source>
        <strain evidence="12 13">DSM 108281</strain>
    </source>
</reference>
<keyword evidence="4" id="KW-0256">Endoplasmic reticulum</keyword>
<dbReference type="OrthoDB" id="10267115at2759"/>
<dbReference type="SUPFAM" id="SSF51735">
    <property type="entry name" value="NAD(P)-binding Rossmann-fold domains"/>
    <property type="match status" value="1"/>
</dbReference>
<accession>A0A4S4LNA2</accession>
<comment type="pathway">
    <text evidence="3">Sphingolipid metabolism.</text>
</comment>
<evidence type="ECO:0000256" key="5">
    <source>
        <dbReference type="ARBA" id="ARBA00022857"/>
    </source>
</evidence>
<comment type="caution">
    <text evidence="12">The sequence shown here is derived from an EMBL/GenBank/DDBJ whole genome shotgun (WGS) entry which is preliminary data.</text>
</comment>
<evidence type="ECO:0000256" key="1">
    <source>
        <dbReference type="ARBA" id="ARBA00004240"/>
    </source>
</evidence>
<dbReference type="GO" id="GO:0006666">
    <property type="term" value="P:3-keto-sphinganine metabolic process"/>
    <property type="evidence" value="ECO:0007669"/>
    <property type="project" value="InterPro"/>
</dbReference>
<dbReference type="GO" id="GO:0005789">
    <property type="term" value="C:endoplasmic reticulum membrane"/>
    <property type="evidence" value="ECO:0007669"/>
    <property type="project" value="TreeGrafter"/>
</dbReference>
<evidence type="ECO:0000256" key="9">
    <source>
        <dbReference type="ARBA" id="ARBA00026112"/>
    </source>
</evidence>
<evidence type="ECO:0000256" key="8">
    <source>
        <dbReference type="ARBA" id="ARBA00023098"/>
    </source>
</evidence>
<keyword evidence="13" id="KW-1185">Reference proteome</keyword>
<evidence type="ECO:0000256" key="6">
    <source>
        <dbReference type="ARBA" id="ARBA00022919"/>
    </source>
</evidence>
<dbReference type="PRINTS" id="PR00081">
    <property type="entry name" value="GDHRDH"/>
</dbReference>
<dbReference type="FunFam" id="3.40.50.720:FF:000468">
    <property type="entry name" value="Short-chain dehydrogenase, putative"/>
    <property type="match status" value="1"/>
</dbReference>
<dbReference type="Pfam" id="PF00106">
    <property type="entry name" value="adh_short"/>
    <property type="match status" value="1"/>
</dbReference>
<evidence type="ECO:0000256" key="7">
    <source>
        <dbReference type="ARBA" id="ARBA00023002"/>
    </source>
</evidence>
<dbReference type="InterPro" id="IPR045022">
    <property type="entry name" value="KDSR-like"/>
</dbReference>
<evidence type="ECO:0000313" key="13">
    <source>
        <dbReference type="Proteomes" id="UP000310158"/>
    </source>
</evidence>
<comment type="catalytic activity">
    <reaction evidence="11">
        <text>sphinganine + NADP(+) = 3-oxosphinganine + NADPH + H(+)</text>
        <dbReference type="Rhea" id="RHEA:22640"/>
        <dbReference type="ChEBI" id="CHEBI:15378"/>
        <dbReference type="ChEBI" id="CHEBI:57783"/>
        <dbReference type="ChEBI" id="CHEBI:57817"/>
        <dbReference type="ChEBI" id="CHEBI:58299"/>
        <dbReference type="ChEBI" id="CHEBI:58349"/>
        <dbReference type="EC" id="1.1.1.102"/>
    </reaction>
    <physiologicalReaction direction="right-to-left" evidence="11">
        <dbReference type="Rhea" id="RHEA:22642"/>
    </physiologicalReaction>
</comment>
<name>A0A4S4LNA2_9AGAM</name>
<evidence type="ECO:0000256" key="10">
    <source>
        <dbReference type="ARBA" id="ARBA00044737"/>
    </source>
</evidence>
<comment type="subcellular location">
    <subcellularLocation>
        <location evidence="1">Endoplasmic reticulum</location>
    </subcellularLocation>
</comment>
<evidence type="ECO:0000313" key="12">
    <source>
        <dbReference type="EMBL" id="THH13702.1"/>
    </source>
</evidence>
<evidence type="ECO:0000256" key="3">
    <source>
        <dbReference type="ARBA" id="ARBA00004991"/>
    </source>
</evidence>
<dbReference type="EC" id="1.1.1.102" evidence="9"/>
<dbReference type="Gene3D" id="3.40.50.720">
    <property type="entry name" value="NAD(P)-binding Rossmann-like Domain"/>
    <property type="match status" value="1"/>
</dbReference>
<dbReference type="PANTHER" id="PTHR43550:SF3">
    <property type="entry name" value="3-KETODIHYDROSPHINGOSINE REDUCTASE"/>
    <property type="match status" value="1"/>
</dbReference>
<gene>
    <name evidence="12" type="ORF">EW146_g6544</name>
</gene>
<evidence type="ECO:0000256" key="2">
    <source>
        <dbReference type="ARBA" id="ARBA00004760"/>
    </source>
</evidence>
<dbReference type="Proteomes" id="UP000310158">
    <property type="component" value="Unassembled WGS sequence"/>
</dbReference>
<sequence length="313" mass="34794">MFFQSKRWNAVGKHCYITGGSSGLGLALAKMLTAQGAHVSIVARDSDKLAAALSEIEAFRRSKDQILQSFSYSLFTAEESRAALEAVMARHNGVAPDAIFLCAGKAIPRYFVEYTEAELIDGMNYGYWVQAWTAWIVTQKMVAQRRQGNIVFVSSTLGLMTIPGYSGYSPCKHALRGLADTLRSELQLYGIDVHIFFPPTMFTPSYEEENRIKPKLTLKIEEADGGLTAEQAAAGLLKGFKKGQAHITADMMTDFFRASTRGSAPVNNWILDGLIDFAAGIWVPIWLTITNRQIHAHRDEHYRHLKDSGFFAE</sequence>
<proteinExistence type="predicted"/>
<comment type="function">
    <text evidence="10">Catalyzes the reduction of 3'-oxosphinganine (3-ketodihydrosphingosine/KDS) to sphinganine (dihydrosphingosine/DHS), the second step of de novo sphingolipid biosynthesis.</text>
</comment>
<keyword evidence="8" id="KW-0443">Lipid metabolism</keyword>
<organism evidence="12 13">
    <name type="scientific">Bondarzewia mesenterica</name>
    <dbReference type="NCBI Taxonomy" id="1095465"/>
    <lineage>
        <taxon>Eukaryota</taxon>
        <taxon>Fungi</taxon>
        <taxon>Dikarya</taxon>
        <taxon>Basidiomycota</taxon>
        <taxon>Agaricomycotina</taxon>
        <taxon>Agaricomycetes</taxon>
        <taxon>Russulales</taxon>
        <taxon>Bondarzewiaceae</taxon>
        <taxon>Bondarzewia</taxon>
    </lineage>
</organism>
<dbReference type="InterPro" id="IPR002347">
    <property type="entry name" value="SDR_fam"/>
</dbReference>
<dbReference type="PANTHER" id="PTHR43550">
    <property type="entry name" value="3-KETODIHYDROSPHINGOSINE REDUCTASE"/>
    <property type="match status" value="1"/>
</dbReference>
<dbReference type="GO" id="GO:0047560">
    <property type="term" value="F:3-dehydrosphinganine reductase activity"/>
    <property type="evidence" value="ECO:0007669"/>
    <property type="project" value="UniProtKB-EC"/>
</dbReference>
<dbReference type="InterPro" id="IPR036291">
    <property type="entry name" value="NAD(P)-bd_dom_sf"/>
</dbReference>
<comment type="pathway">
    <text evidence="2">Lipid metabolism; sphingolipid metabolism.</text>
</comment>
<dbReference type="GO" id="GO:0030148">
    <property type="term" value="P:sphingolipid biosynthetic process"/>
    <property type="evidence" value="ECO:0007669"/>
    <property type="project" value="InterPro"/>
</dbReference>
<dbReference type="EMBL" id="SGPL01000332">
    <property type="protein sequence ID" value="THH13702.1"/>
    <property type="molecule type" value="Genomic_DNA"/>
</dbReference>
<keyword evidence="7" id="KW-0560">Oxidoreductase</keyword>
<dbReference type="CDD" id="cd08939">
    <property type="entry name" value="KDSR-like_SDR_c"/>
    <property type="match status" value="1"/>
</dbReference>